<dbReference type="Pfam" id="PF01494">
    <property type="entry name" value="FAD_binding_3"/>
    <property type="match status" value="1"/>
</dbReference>
<evidence type="ECO:0000313" key="4">
    <source>
        <dbReference type="EMBL" id="MCF4119653.1"/>
    </source>
</evidence>
<keyword evidence="5" id="KW-1185">Reference proteome</keyword>
<dbReference type="PANTHER" id="PTHR13789:SF309">
    <property type="entry name" value="PUTATIVE (AFU_ORTHOLOGUE AFUA_6G14510)-RELATED"/>
    <property type="match status" value="1"/>
</dbReference>
<dbReference type="InterPro" id="IPR002938">
    <property type="entry name" value="FAD-bd"/>
</dbReference>
<evidence type="ECO:0000259" key="3">
    <source>
        <dbReference type="Pfam" id="PF01494"/>
    </source>
</evidence>
<dbReference type="GO" id="GO:0071949">
    <property type="term" value="F:FAD binding"/>
    <property type="evidence" value="ECO:0007669"/>
    <property type="project" value="InterPro"/>
</dbReference>
<reference evidence="4" key="1">
    <citation type="submission" date="2022-01" db="EMBL/GenBank/DDBJ databases">
        <title>Antribacter sp. nov., isolated from Guizhou of China.</title>
        <authorList>
            <person name="Chengliang C."/>
            <person name="Ya Z."/>
        </authorList>
    </citation>
    <scope>NUCLEOTIDE SEQUENCE</scope>
    <source>
        <strain evidence="4">KLBMP 9083</strain>
    </source>
</reference>
<dbReference type="AlphaFoldDB" id="A0AA41U550"/>
<sequence>MRAVVVGGGVGGAASAVALRRAGAEVVVLEAHEDPAGRVGSFVSLAANGLSALGALGCVDRVRSRGFTVARQHLRSGKGRLLADVPRGRRGDSAEHSVTLLRADLVAELRGAAAEAGARIVTGERLVGMTGGTALFASGRTEEADVVVGADGLWSTARTALNPALAAPRYAGMYVVWGRTRAGAPQPAGDPTFTITFCRNGAFLHVTTPSGEVWWQAQVTSRTAPALGGQVDDEWRRRLGDLFRHEPVPADLIASTDTLELATLQHMLAPVPRWHDGTVVLVGDAIHPVGAGQGASMALEDAVALGSALAGSSTVLRALQDYELARRPRVTEMLKASDDNREAKSRSRLALRLQEIVMPLVVPLVFERATGWLYDYTPPVLPGAGPDPAVHGVAR</sequence>
<gene>
    <name evidence="4" type="ORF">L1785_01525</name>
</gene>
<evidence type="ECO:0000256" key="1">
    <source>
        <dbReference type="ARBA" id="ARBA00023002"/>
    </source>
</evidence>
<dbReference type="GO" id="GO:0004497">
    <property type="term" value="F:monooxygenase activity"/>
    <property type="evidence" value="ECO:0007669"/>
    <property type="project" value="UniProtKB-KW"/>
</dbReference>
<proteinExistence type="predicted"/>
<dbReference type="PRINTS" id="PR00420">
    <property type="entry name" value="RNGMNOXGNASE"/>
</dbReference>
<keyword evidence="2 4" id="KW-0503">Monooxygenase</keyword>
<dbReference type="InterPro" id="IPR036188">
    <property type="entry name" value="FAD/NAD-bd_sf"/>
</dbReference>
<dbReference type="EMBL" id="JAKGSG010000006">
    <property type="protein sequence ID" value="MCF4119653.1"/>
    <property type="molecule type" value="Genomic_DNA"/>
</dbReference>
<dbReference type="Proteomes" id="UP001165405">
    <property type="component" value="Unassembled WGS sequence"/>
</dbReference>
<dbReference type="InterPro" id="IPR050493">
    <property type="entry name" value="FAD-dep_Monooxygenase_BioMet"/>
</dbReference>
<evidence type="ECO:0000313" key="5">
    <source>
        <dbReference type="Proteomes" id="UP001165405"/>
    </source>
</evidence>
<keyword evidence="1" id="KW-0560">Oxidoreductase</keyword>
<dbReference type="PANTHER" id="PTHR13789">
    <property type="entry name" value="MONOOXYGENASE"/>
    <property type="match status" value="1"/>
</dbReference>
<protein>
    <submittedName>
        <fullName evidence="4">FAD-dependent monooxygenase</fullName>
    </submittedName>
</protein>
<name>A0AA41U550_9MICO</name>
<feature type="domain" description="FAD-binding" evidence="3">
    <location>
        <begin position="3"/>
        <end position="336"/>
    </location>
</feature>
<comment type="caution">
    <text evidence="4">The sequence shown here is derived from an EMBL/GenBank/DDBJ whole genome shotgun (WGS) entry which is preliminary data.</text>
</comment>
<dbReference type="Gene3D" id="3.50.50.60">
    <property type="entry name" value="FAD/NAD(P)-binding domain"/>
    <property type="match status" value="1"/>
</dbReference>
<accession>A0AA41U550</accession>
<evidence type="ECO:0000256" key="2">
    <source>
        <dbReference type="ARBA" id="ARBA00023033"/>
    </source>
</evidence>
<dbReference type="SUPFAM" id="SSF51905">
    <property type="entry name" value="FAD/NAD(P)-binding domain"/>
    <property type="match status" value="1"/>
</dbReference>
<organism evidence="4 5">
    <name type="scientific">Antribacter soli</name>
    <dbReference type="NCBI Taxonomy" id="2910976"/>
    <lineage>
        <taxon>Bacteria</taxon>
        <taxon>Bacillati</taxon>
        <taxon>Actinomycetota</taxon>
        <taxon>Actinomycetes</taxon>
        <taxon>Micrococcales</taxon>
        <taxon>Promicromonosporaceae</taxon>
        <taxon>Antribacter</taxon>
    </lineage>
</organism>
<dbReference type="RefSeq" id="WP_236087365.1">
    <property type="nucleotide sequence ID" value="NZ_JAKGSG010000006.1"/>
</dbReference>